<dbReference type="AlphaFoldDB" id="A0A261SL24"/>
<comment type="caution">
    <text evidence="2">The sequence shown here is derived from an EMBL/GenBank/DDBJ whole genome shotgun (WGS) entry which is preliminary data.</text>
</comment>
<dbReference type="EMBL" id="NEVM01000001">
    <property type="protein sequence ID" value="OZI38124.1"/>
    <property type="molecule type" value="Genomic_DNA"/>
</dbReference>
<accession>A0A261SL24</accession>
<dbReference type="PANTHER" id="PTHR35585">
    <property type="entry name" value="HHE DOMAIN PROTEIN (AFU_ORTHOLOGUE AFUA_4G00730)"/>
    <property type="match status" value="1"/>
</dbReference>
<name>A0A261SL24_9BORD</name>
<evidence type="ECO:0000259" key="1">
    <source>
        <dbReference type="Pfam" id="PF01814"/>
    </source>
</evidence>
<evidence type="ECO:0000313" key="2">
    <source>
        <dbReference type="EMBL" id="OZI38124.1"/>
    </source>
</evidence>
<evidence type="ECO:0000313" key="3">
    <source>
        <dbReference type="Proteomes" id="UP000216020"/>
    </source>
</evidence>
<protein>
    <submittedName>
        <fullName evidence="2">Hemerythrin</fullName>
    </submittedName>
</protein>
<proteinExistence type="predicted"/>
<dbReference type="PANTHER" id="PTHR35585:SF1">
    <property type="entry name" value="HHE DOMAIN PROTEIN (AFU_ORTHOLOGUE AFUA_4G00730)"/>
    <property type="match status" value="1"/>
</dbReference>
<dbReference type="OrthoDB" id="5523420at2"/>
<keyword evidence="3" id="KW-1185">Reference proteome</keyword>
<feature type="domain" description="Hemerythrin-like" evidence="1">
    <location>
        <begin position="5"/>
        <end position="121"/>
    </location>
</feature>
<dbReference type="Gene3D" id="1.20.120.520">
    <property type="entry name" value="nmb1532 protein domain like"/>
    <property type="match status" value="1"/>
</dbReference>
<reference evidence="3" key="1">
    <citation type="submission" date="2017-05" db="EMBL/GenBank/DDBJ databases">
        <title>Complete and WGS of Bordetella genogroups.</title>
        <authorList>
            <person name="Spilker T."/>
            <person name="Lipuma J."/>
        </authorList>
    </citation>
    <scope>NUCLEOTIDE SEQUENCE [LARGE SCALE GENOMIC DNA]</scope>
    <source>
        <strain evidence="3">AU16122</strain>
    </source>
</reference>
<dbReference type="RefSeq" id="WP_094852223.1">
    <property type="nucleotide sequence ID" value="NZ_NEVM01000001.1"/>
</dbReference>
<dbReference type="InterPro" id="IPR012312">
    <property type="entry name" value="Hemerythrin-like"/>
</dbReference>
<dbReference type="Pfam" id="PF01814">
    <property type="entry name" value="Hemerythrin"/>
    <property type="match status" value="1"/>
</dbReference>
<dbReference type="Proteomes" id="UP000216020">
    <property type="component" value="Unassembled WGS sequence"/>
</dbReference>
<organism evidence="2 3">
    <name type="scientific">Bordetella genomosp. 10</name>
    <dbReference type="NCBI Taxonomy" id="1416804"/>
    <lineage>
        <taxon>Bacteria</taxon>
        <taxon>Pseudomonadati</taxon>
        <taxon>Pseudomonadota</taxon>
        <taxon>Betaproteobacteria</taxon>
        <taxon>Burkholderiales</taxon>
        <taxon>Alcaligenaceae</taxon>
        <taxon>Bordetella</taxon>
    </lineage>
</organism>
<sequence>MPANTIYEALRESHDIQRALCTKLVRAAPHGNRRREIYRELKIELAAHAAAEERYLYAPILMDDMGLDSSRHALSEHHEIDECVEELGKADAQGGSWLAKARKLSEEVRHHLREEEKKFFQVSGKILTDAQKSRLARLYLKDYQRMKTVLAQQ</sequence>
<gene>
    <name evidence="2" type="ORF">CAL29_07210</name>
</gene>